<proteinExistence type="predicted"/>
<keyword evidence="3" id="KW-1185">Reference proteome</keyword>
<evidence type="ECO:0000313" key="3">
    <source>
        <dbReference type="Proteomes" id="UP001292216"/>
    </source>
</evidence>
<dbReference type="EMBL" id="JAYERP010000001">
    <property type="protein sequence ID" value="MEA3570886.1"/>
    <property type="molecule type" value="Genomic_DNA"/>
</dbReference>
<keyword evidence="1" id="KW-1133">Transmembrane helix</keyword>
<organism evidence="2 3">
    <name type="scientific">Paenibacillus phoenicis</name>
    <dbReference type="NCBI Taxonomy" id="554117"/>
    <lineage>
        <taxon>Bacteria</taxon>
        <taxon>Bacillati</taxon>
        <taxon>Bacillota</taxon>
        <taxon>Bacilli</taxon>
        <taxon>Bacillales</taxon>
        <taxon>Paenibacillaceae</taxon>
        <taxon>Paenibacillus</taxon>
    </lineage>
</organism>
<evidence type="ECO:0000313" key="2">
    <source>
        <dbReference type="EMBL" id="MEA3570886.1"/>
    </source>
</evidence>
<keyword evidence="1" id="KW-0812">Transmembrane</keyword>
<accession>A0ABU5PLR9</accession>
<dbReference type="RefSeq" id="WP_036645129.1">
    <property type="nucleotide sequence ID" value="NZ_CBCSKM010000028.1"/>
</dbReference>
<reference evidence="2 3" key="1">
    <citation type="submission" date="2023-12" db="EMBL/GenBank/DDBJ databases">
        <title>Whole genome sequencing of Paenibacillus phoenicis isolated from the Phoenix Mars Lander spacecraft assembly facility.</title>
        <authorList>
            <person name="Garcia A."/>
            <person name="Venkateswaran K."/>
        </authorList>
    </citation>
    <scope>NUCLEOTIDE SEQUENCE [LARGE SCALE GENOMIC DNA]</scope>
    <source>
        <strain evidence="2 3">3PO2SA</strain>
    </source>
</reference>
<evidence type="ECO:0000256" key="1">
    <source>
        <dbReference type="SAM" id="Phobius"/>
    </source>
</evidence>
<feature type="transmembrane region" description="Helical" evidence="1">
    <location>
        <begin position="6"/>
        <end position="25"/>
    </location>
</feature>
<protein>
    <recommendedName>
        <fullName evidence="4">DUF4367 domain-containing protein</fullName>
    </recommendedName>
</protein>
<gene>
    <name evidence="2" type="ORF">U9M73_12910</name>
</gene>
<dbReference type="Proteomes" id="UP001292216">
    <property type="component" value="Unassembled WGS sequence"/>
</dbReference>
<evidence type="ECO:0008006" key="4">
    <source>
        <dbReference type="Google" id="ProtNLM"/>
    </source>
</evidence>
<comment type="caution">
    <text evidence="2">The sequence shown here is derived from an EMBL/GenBank/DDBJ whole genome shotgun (WGS) entry which is preliminary data.</text>
</comment>
<name>A0ABU5PLR9_9BACL</name>
<sequence length="157" mass="18311">MKKRVIITLCCIFLIVILYLTYDFHRPRHVEVSLRSTIYSVETEFEKQTQISIIGEHYKVLFGKDRFIGKMIVDNDLVYDIKLKREGNKYFETLTKNNEFHVLNSIGSIMTSADFNKVWLQLNDINERYHLTEGYVSGPAGNKNEANQVARNILEGM</sequence>
<keyword evidence="1" id="KW-0472">Membrane</keyword>